<dbReference type="RefSeq" id="WP_320378925.1">
    <property type="nucleotide sequence ID" value="NZ_JAWDIQ010000001.1"/>
</dbReference>
<sequence length="173" mass="19555">MQIMPLEFAKEQANQLLRLSEEEVSSTMVVEEIEPMEQTNMYHENQVKQAPVHEEPQYIGNPVDKHHAVIQEAAFSDLTQAELNNSEKRNLDMLLDIPLKVTVELGRTNRTIKDILDLTSGSIVELDKLAGEPVDILVNEKLIAKGEVVVIDENFGVRVTDIVSQIDRLKNLK</sequence>
<proteinExistence type="inferred from homology"/>
<keyword evidence="8" id="KW-0969">Cilium</keyword>
<feature type="domain" description="Flagellar motor switch protein FliN-like C-terminal" evidence="7">
    <location>
        <begin position="93"/>
        <end position="163"/>
    </location>
</feature>
<accession>A0ABU5CP81</accession>
<comment type="subcellular location">
    <subcellularLocation>
        <location evidence="1">Cell membrane</location>
        <topology evidence="1">Peripheral membrane protein</topology>
        <orientation evidence="1">Cytoplasmic side</orientation>
    </subcellularLocation>
</comment>
<evidence type="ECO:0000259" key="7">
    <source>
        <dbReference type="Pfam" id="PF01052"/>
    </source>
</evidence>
<reference evidence="8 9" key="1">
    <citation type="submission" date="2023-10" db="EMBL/GenBank/DDBJ databases">
        <title>Virgibacillus soli CC-YMP-6 genome.</title>
        <authorList>
            <person name="Miliotis G."/>
            <person name="Sengupta P."/>
            <person name="Hameed A."/>
            <person name="Chuvochina M."/>
            <person name="Mcdonagh F."/>
            <person name="Simpson A.C."/>
            <person name="Singh N.K."/>
            <person name="Rekha P.D."/>
            <person name="Raman K."/>
            <person name="Hugenholtz P."/>
            <person name="Venkateswaran K."/>
        </authorList>
    </citation>
    <scope>NUCLEOTIDE SEQUENCE [LARGE SCALE GENOMIC DNA]</scope>
    <source>
        <strain evidence="8 9">CC-YMP-6</strain>
    </source>
</reference>
<dbReference type="InterPro" id="IPR051469">
    <property type="entry name" value="FliN/MopA/SpaO"/>
</dbReference>
<organism evidence="8 9">
    <name type="scientific">Paracerasibacillus soli</name>
    <dbReference type="NCBI Taxonomy" id="480284"/>
    <lineage>
        <taxon>Bacteria</taxon>
        <taxon>Bacillati</taxon>
        <taxon>Bacillota</taxon>
        <taxon>Bacilli</taxon>
        <taxon>Bacillales</taxon>
        <taxon>Bacillaceae</taxon>
        <taxon>Paracerasibacillus</taxon>
    </lineage>
</organism>
<dbReference type="SUPFAM" id="SSF101801">
    <property type="entry name" value="Surface presentation of antigens (SPOA)"/>
    <property type="match status" value="1"/>
</dbReference>
<evidence type="ECO:0000256" key="6">
    <source>
        <dbReference type="ARBA" id="ARBA00023136"/>
    </source>
</evidence>
<evidence type="ECO:0000313" key="9">
    <source>
        <dbReference type="Proteomes" id="UP001275315"/>
    </source>
</evidence>
<evidence type="ECO:0000256" key="3">
    <source>
        <dbReference type="ARBA" id="ARBA00022475"/>
    </source>
</evidence>
<dbReference type="Proteomes" id="UP001275315">
    <property type="component" value="Unassembled WGS sequence"/>
</dbReference>
<name>A0ABU5CP81_9BACI</name>
<dbReference type="InterPro" id="IPR001172">
    <property type="entry name" value="FliN_T3SS_HrcQb"/>
</dbReference>
<dbReference type="PANTHER" id="PTHR43484">
    <property type="match status" value="1"/>
</dbReference>
<keyword evidence="3" id="KW-1003">Cell membrane</keyword>
<keyword evidence="8" id="KW-0282">Flagellum</keyword>
<keyword evidence="9" id="KW-1185">Reference proteome</keyword>
<dbReference type="InterPro" id="IPR001543">
    <property type="entry name" value="FliN-like_C"/>
</dbReference>
<comment type="caution">
    <text evidence="8">The sequence shown here is derived from an EMBL/GenBank/DDBJ whole genome shotgun (WGS) entry which is preliminary data.</text>
</comment>
<keyword evidence="6" id="KW-0472">Membrane</keyword>
<evidence type="ECO:0000256" key="1">
    <source>
        <dbReference type="ARBA" id="ARBA00004413"/>
    </source>
</evidence>
<dbReference type="EMBL" id="JAWDIQ010000001">
    <property type="protein sequence ID" value="MDY0408171.1"/>
    <property type="molecule type" value="Genomic_DNA"/>
</dbReference>
<dbReference type="PRINTS" id="PR00956">
    <property type="entry name" value="FLGMOTORFLIN"/>
</dbReference>
<evidence type="ECO:0000256" key="5">
    <source>
        <dbReference type="ARBA" id="ARBA00022779"/>
    </source>
</evidence>
<keyword evidence="8" id="KW-0966">Cell projection</keyword>
<dbReference type="PANTHER" id="PTHR43484:SF1">
    <property type="entry name" value="FLAGELLAR MOTOR SWITCH PROTEIN FLIN"/>
    <property type="match status" value="1"/>
</dbReference>
<dbReference type="InterPro" id="IPR036429">
    <property type="entry name" value="SpoA-like_sf"/>
</dbReference>
<keyword evidence="5" id="KW-0283">Flagellar rotation</keyword>
<dbReference type="Pfam" id="PF01052">
    <property type="entry name" value="FliMN_C"/>
    <property type="match status" value="1"/>
</dbReference>
<evidence type="ECO:0000256" key="4">
    <source>
        <dbReference type="ARBA" id="ARBA00022500"/>
    </source>
</evidence>
<dbReference type="NCBIfam" id="TIGR02480">
    <property type="entry name" value="fliN"/>
    <property type="match status" value="1"/>
</dbReference>
<dbReference type="InterPro" id="IPR012826">
    <property type="entry name" value="FliN"/>
</dbReference>
<evidence type="ECO:0000256" key="2">
    <source>
        <dbReference type="ARBA" id="ARBA00009226"/>
    </source>
</evidence>
<gene>
    <name evidence="8" type="primary">fliN</name>
    <name evidence="8" type="ORF">RWD45_05710</name>
</gene>
<comment type="similarity">
    <text evidence="2">Belongs to the FliN/MopA/SpaO family.</text>
</comment>
<keyword evidence="4" id="KW-0145">Chemotaxis</keyword>
<dbReference type="Gene3D" id="2.30.330.10">
    <property type="entry name" value="SpoA-like"/>
    <property type="match status" value="1"/>
</dbReference>
<evidence type="ECO:0000313" key="8">
    <source>
        <dbReference type="EMBL" id="MDY0408171.1"/>
    </source>
</evidence>
<protein>
    <submittedName>
        <fullName evidence="8">Flagellar motor switch protein FliN</fullName>
    </submittedName>
</protein>